<keyword evidence="6" id="KW-0418">Kinase</keyword>
<evidence type="ECO:0000256" key="5">
    <source>
        <dbReference type="ARBA" id="ARBA00022741"/>
    </source>
</evidence>
<dbReference type="InterPro" id="IPR011009">
    <property type="entry name" value="Kinase-like_dom_sf"/>
</dbReference>
<evidence type="ECO:0000256" key="8">
    <source>
        <dbReference type="ARBA" id="ARBA00047899"/>
    </source>
</evidence>
<accession>A0A8T0BR23</accession>
<dbReference type="EC" id="2.7.11.1" evidence="2"/>
<comment type="similarity">
    <text evidence="1">Belongs to the protein kinase superfamily. CAMK Ser/Thr protein kinase family. PIM subfamily.</text>
</comment>
<dbReference type="GO" id="GO:0004674">
    <property type="term" value="F:protein serine/threonine kinase activity"/>
    <property type="evidence" value="ECO:0007669"/>
    <property type="project" value="UniProtKB-KW"/>
</dbReference>
<comment type="caution">
    <text evidence="11">The sequence shown here is derived from an EMBL/GenBank/DDBJ whole genome shotgun (WGS) entry which is preliminary data.</text>
</comment>
<dbReference type="InterPro" id="IPR000719">
    <property type="entry name" value="Prot_kinase_dom"/>
</dbReference>
<dbReference type="Pfam" id="PF00069">
    <property type="entry name" value="Pkinase"/>
    <property type="match status" value="1"/>
</dbReference>
<dbReference type="SMART" id="SM00220">
    <property type="entry name" value="S_TKc"/>
    <property type="match status" value="1"/>
</dbReference>
<comment type="catalytic activity">
    <reaction evidence="9">
        <text>L-seryl-[protein] + ATP = O-phospho-L-seryl-[protein] + ADP + H(+)</text>
        <dbReference type="Rhea" id="RHEA:17989"/>
        <dbReference type="Rhea" id="RHEA-COMP:9863"/>
        <dbReference type="Rhea" id="RHEA-COMP:11604"/>
        <dbReference type="ChEBI" id="CHEBI:15378"/>
        <dbReference type="ChEBI" id="CHEBI:29999"/>
        <dbReference type="ChEBI" id="CHEBI:30616"/>
        <dbReference type="ChEBI" id="CHEBI:83421"/>
        <dbReference type="ChEBI" id="CHEBI:456216"/>
        <dbReference type="EC" id="2.7.11.1"/>
    </reaction>
</comment>
<evidence type="ECO:0000256" key="4">
    <source>
        <dbReference type="ARBA" id="ARBA00022679"/>
    </source>
</evidence>
<dbReference type="EMBL" id="JABFDY010000004">
    <property type="protein sequence ID" value="KAF7708833.1"/>
    <property type="molecule type" value="Genomic_DNA"/>
</dbReference>
<sequence>MSTDHEQTHTVAGRFPLFDSFSRVQGMTWKQELVRQQTTSKQKLVPGTNLAAHQTLCLIRLACEFKPIWPLGVHIRFKNECAVLFNWLHGMYCIRRCLPGTPSYAPPEWFNKKNYLAEPATVWSVGVTLYRLVCGSLPFKTRKELKHGHVRFSRSHSEECMHLIRWCLCTKPAGRPSLEQIEHHPWFHLKGSALQTTG</sequence>
<dbReference type="GO" id="GO:0005737">
    <property type="term" value="C:cytoplasm"/>
    <property type="evidence" value="ECO:0007669"/>
    <property type="project" value="TreeGrafter"/>
</dbReference>
<evidence type="ECO:0000313" key="12">
    <source>
        <dbReference type="Proteomes" id="UP000606274"/>
    </source>
</evidence>
<protein>
    <recommendedName>
        <fullName evidence="2">non-specific serine/threonine protein kinase</fullName>
        <ecNumber evidence="2">2.7.11.1</ecNumber>
    </recommendedName>
</protein>
<proteinExistence type="inferred from homology"/>
<evidence type="ECO:0000259" key="10">
    <source>
        <dbReference type="PROSITE" id="PS50011"/>
    </source>
</evidence>
<name>A0A8T0BR23_SILME</name>
<evidence type="ECO:0000256" key="7">
    <source>
        <dbReference type="ARBA" id="ARBA00022840"/>
    </source>
</evidence>
<dbReference type="SUPFAM" id="SSF56112">
    <property type="entry name" value="Protein kinase-like (PK-like)"/>
    <property type="match status" value="1"/>
</dbReference>
<evidence type="ECO:0000256" key="2">
    <source>
        <dbReference type="ARBA" id="ARBA00012513"/>
    </source>
</evidence>
<keyword evidence="5" id="KW-0547">Nucleotide-binding</keyword>
<dbReference type="AlphaFoldDB" id="A0A8T0BR23"/>
<organism evidence="11 12">
    <name type="scientific">Silurus meridionalis</name>
    <name type="common">Southern catfish</name>
    <name type="synonym">Silurus soldatovi meridionalis</name>
    <dbReference type="NCBI Taxonomy" id="175797"/>
    <lineage>
        <taxon>Eukaryota</taxon>
        <taxon>Metazoa</taxon>
        <taxon>Chordata</taxon>
        <taxon>Craniata</taxon>
        <taxon>Vertebrata</taxon>
        <taxon>Euteleostomi</taxon>
        <taxon>Actinopterygii</taxon>
        <taxon>Neopterygii</taxon>
        <taxon>Teleostei</taxon>
        <taxon>Ostariophysi</taxon>
        <taxon>Siluriformes</taxon>
        <taxon>Siluridae</taxon>
        <taxon>Silurus</taxon>
    </lineage>
</organism>
<gene>
    <name evidence="11" type="ORF">HF521_017890</name>
</gene>
<dbReference type="GO" id="GO:0005524">
    <property type="term" value="F:ATP binding"/>
    <property type="evidence" value="ECO:0007669"/>
    <property type="project" value="UniProtKB-KW"/>
</dbReference>
<keyword evidence="4" id="KW-0808">Transferase</keyword>
<dbReference type="PANTHER" id="PTHR22984">
    <property type="entry name" value="SERINE/THREONINE-PROTEIN KINASE PIM"/>
    <property type="match status" value="1"/>
</dbReference>
<feature type="domain" description="Protein kinase" evidence="10">
    <location>
        <begin position="1"/>
        <end position="187"/>
    </location>
</feature>
<dbReference type="GO" id="GO:0007346">
    <property type="term" value="P:regulation of mitotic cell cycle"/>
    <property type="evidence" value="ECO:0007669"/>
    <property type="project" value="TreeGrafter"/>
</dbReference>
<comment type="catalytic activity">
    <reaction evidence="8">
        <text>L-threonyl-[protein] + ATP = O-phospho-L-threonyl-[protein] + ADP + H(+)</text>
        <dbReference type="Rhea" id="RHEA:46608"/>
        <dbReference type="Rhea" id="RHEA-COMP:11060"/>
        <dbReference type="Rhea" id="RHEA-COMP:11605"/>
        <dbReference type="ChEBI" id="CHEBI:15378"/>
        <dbReference type="ChEBI" id="CHEBI:30013"/>
        <dbReference type="ChEBI" id="CHEBI:30616"/>
        <dbReference type="ChEBI" id="CHEBI:61977"/>
        <dbReference type="ChEBI" id="CHEBI:456216"/>
        <dbReference type="EC" id="2.7.11.1"/>
    </reaction>
</comment>
<evidence type="ECO:0000256" key="3">
    <source>
        <dbReference type="ARBA" id="ARBA00022527"/>
    </source>
</evidence>
<dbReference type="GO" id="GO:0043066">
    <property type="term" value="P:negative regulation of apoptotic process"/>
    <property type="evidence" value="ECO:0007669"/>
    <property type="project" value="TreeGrafter"/>
</dbReference>
<evidence type="ECO:0000256" key="9">
    <source>
        <dbReference type="ARBA" id="ARBA00048679"/>
    </source>
</evidence>
<evidence type="ECO:0000256" key="1">
    <source>
        <dbReference type="ARBA" id="ARBA00005505"/>
    </source>
</evidence>
<keyword evidence="12" id="KW-1185">Reference proteome</keyword>
<dbReference type="InterPro" id="IPR051138">
    <property type="entry name" value="PIM_Ser/Thr_kinase"/>
</dbReference>
<dbReference type="Gene3D" id="1.10.510.10">
    <property type="entry name" value="Transferase(Phosphotransferase) domain 1"/>
    <property type="match status" value="1"/>
</dbReference>
<reference evidence="11" key="1">
    <citation type="submission" date="2020-08" db="EMBL/GenBank/DDBJ databases">
        <title>Chromosome-level assembly of Southern catfish (Silurus meridionalis) provides insights into visual adaptation to the nocturnal and benthic lifestyles.</title>
        <authorList>
            <person name="Zhang Y."/>
            <person name="Wang D."/>
            <person name="Peng Z."/>
        </authorList>
    </citation>
    <scope>NUCLEOTIDE SEQUENCE</scope>
    <source>
        <strain evidence="11">SWU-2019-XX</strain>
        <tissue evidence="11">Muscle</tissue>
    </source>
</reference>
<keyword evidence="7" id="KW-0067">ATP-binding</keyword>
<dbReference type="Proteomes" id="UP000606274">
    <property type="component" value="Unassembled WGS sequence"/>
</dbReference>
<keyword evidence="3" id="KW-0723">Serine/threonine-protein kinase</keyword>
<evidence type="ECO:0000256" key="6">
    <source>
        <dbReference type="ARBA" id="ARBA00022777"/>
    </source>
</evidence>
<dbReference type="PANTHER" id="PTHR22984:SF11">
    <property type="entry name" value="AURORA KINASE-RELATED"/>
    <property type="match status" value="1"/>
</dbReference>
<dbReference type="PROSITE" id="PS50011">
    <property type="entry name" value="PROTEIN_KINASE_DOM"/>
    <property type="match status" value="1"/>
</dbReference>
<evidence type="ECO:0000313" key="11">
    <source>
        <dbReference type="EMBL" id="KAF7708833.1"/>
    </source>
</evidence>